<organism evidence="1 2">
    <name type="scientific">Plantactinospora mayteni</name>
    <dbReference type="NCBI Taxonomy" id="566021"/>
    <lineage>
        <taxon>Bacteria</taxon>
        <taxon>Bacillati</taxon>
        <taxon>Actinomycetota</taxon>
        <taxon>Actinomycetes</taxon>
        <taxon>Micromonosporales</taxon>
        <taxon>Micromonosporaceae</taxon>
        <taxon>Plantactinospora</taxon>
    </lineage>
</organism>
<dbReference type="Proteomes" id="UP000621500">
    <property type="component" value="Unassembled WGS sequence"/>
</dbReference>
<dbReference type="RefSeq" id="WP_203857012.1">
    <property type="nucleotide sequence ID" value="NZ_BAAAZQ010000032.1"/>
</dbReference>
<dbReference type="EMBL" id="BONX01000010">
    <property type="protein sequence ID" value="GIG95407.1"/>
    <property type="molecule type" value="Genomic_DNA"/>
</dbReference>
<accession>A0ABQ4EKY0</accession>
<protein>
    <submittedName>
        <fullName evidence="1">Uncharacterized protein</fullName>
    </submittedName>
</protein>
<gene>
    <name evidence="1" type="ORF">Pma05_19800</name>
</gene>
<proteinExistence type="predicted"/>
<sequence length="132" mass="14340">MRLEELARGVRVRGVVVDKVVEVIAVTPMGPDSILVVYQAPGERPDHRILLRSDESGLTEEAARIAAFDADPVEFKLAAEALRIQCAAQSDEMIAVNTSDLEPLPHQIEAVYGHMLDKVPLRFVLADDPGAG</sequence>
<keyword evidence="2" id="KW-1185">Reference proteome</keyword>
<evidence type="ECO:0000313" key="1">
    <source>
        <dbReference type="EMBL" id="GIG95407.1"/>
    </source>
</evidence>
<evidence type="ECO:0000313" key="2">
    <source>
        <dbReference type="Proteomes" id="UP000621500"/>
    </source>
</evidence>
<reference evidence="1 2" key="1">
    <citation type="submission" date="2021-01" db="EMBL/GenBank/DDBJ databases">
        <title>Whole genome shotgun sequence of Plantactinospora mayteni NBRC 109088.</title>
        <authorList>
            <person name="Komaki H."/>
            <person name="Tamura T."/>
        </authorList>
    </citation>
    <scope>NUCLEOTIDE SEQUENCE [LARGE SCALE GENOMIC DNA]</scope>
    <source>
        <strain evidence="1 2">NBRC 109088</strain>
    </source>
</reference>
<comment type="caution">
    <text evidence="1">The sequence shown here is derived from an EMBL/GenBank/DDBJ whole genome shotgun (WGS) entry which is preliminary data.</text>
</comment>
<name>A0ABQ4EKY0_9ACTN</name>